<organism evidence="2 3">
    <name type="scientific">Streptomyces mirabilis</name>
    <dbReference type="NCBI Taxonomy" id="68239"/>
    <lineage>
        <taxon>Bacteria</taxon>
        <taxon>Bacillati</taxon>
        <taxon>Actinomycetota</taxon>
        <taxon>Actinomycetes</taxon>
        <taxon>Kitasatosporales</taxon>
        <taxon>Streptomycetaceae</taxon>
        <taxon>Streptomyces</taxon>
    </lineage>
</organism>
<name>A0ABU3UD70_9ACTN</name>
<proteinExistence type="predicted"/>
<sequence>MRDPETAPAVAERLTKDPDPAVRSAAARHPNLPRPRLTEPFDDEELARPAAANPALDVAEIRRLARTPGDPAGPSVDTLI</sequence>
<dbReference type="EMBL" id="JARAKF010000001">
    <property type="protein sequence ID" value="MDU8991864.1"/>
    <property type="molecule type" value="Genomic_DNA"/>
</dbReference>
<evidence type="ECO:0008006" key="4">
    <source>
        <dbReference type="Google" id="ProtNLM"/>
    </source>
</evidence>
<evidence type="ECO:0000256" key="1">
    <source>
        <dbReference type="SAM" id="MobiDB-lite"/>
    </source>
</evidence>
<reference evidence="2 3" key="1">
    <citation type="submission" date="2023-02" db="EMBL/GenBank/DDBJ databases">
        <authorList>
            <person name="Maleckis M."/>
        </authorList>
    </citation>
    <scope>NUCLEOTIDE SEQUENCE [LARGE SCALE GENOMIC DNA]</scope>
    <source>
        <strain evidence="2 3">P8-A2</strain>
    </source>
</reference>
<accession>A0ABU3UD70</accession>
<dbReference type="Gene3D" id="1.25.10.10">
    <property type="entry name" value="Leucine-rich Repeat Variant"/>
    <property type="match status" value="1"/>
</dbReference>
<comment type="caution">
    <text evidence="2">The sequence shown here is derived from an EMBL/GenBank/DDBJ whole genome shotgun (WGS) entry which is preliminary data.</text>
</comment>
<dbReference type="RefSeq" id="WP_181360961.1">
    <property type="nucleotide sequence ID" value="NZ_JARAKF010000001.1"/>
</dbReference>
<gene>
    <name evidence="2" type="ORF">PU648_05620</name>
</gene>
<keyword evidence="3" id="KW-1185">Reference proteome</keyword>
<protein>
    <recommendedName>
        <fullName evidence="4">Leucine rich repeat variant</fullName>
    </recommendedName>
</protein>
<evidence type="ECO:0000313" key="3">
    <source>
        <dbReference type="Proteomes" id="UP001257627"/>
    </source>
</evidence>
<evidence type="ECO:0000313" key="2">
    <source>
        <dbReference type="EMBL" id="MDU8991864.1"/>
    </source>
</evidence>
<feature type="region of interest" description="Disordered" evidence="1">
    <location>
        <begin position="1"/>
        <end position="53"/>
    </location>
</feature>
<dbReference type="InterPro" id="IPR011989">
    <property type="entry name" value="ARM-like"/>
</dbReference>
<dbReference type="Proteomes" id="UP001257627">
    <property type="component" value="Unassembled WGS sequence"/>
</dbReference>